<evidence type="ECO:0000313" key="2">
    <source>
        <dbReference type="EMBL" id="MBK5897691.1"/>
    </source>
</evidence>
<sequence length="89" mass="9601">MDNTILEVSMLKDKSKYKPALIISILSIISALLIALVGDILAVVGIIFSILKRNDYDTKLSLVLSVIGLILAIVNHVLGVMILNGTIQL</sequence>
<dbReference type="Proteomes" id="UP000604730">
    <property type="component" value="Unassembled WGS sequence"/>
</dbReference>
<keyword evidence="1" id="KW-1133">Transmembrane helix</keyword>
<evidence type="ECO:0008006" key="4">
    <source>
        <dbReference type="Google" id="ProtNLM"/>
    </source>
</evidence>
<comment type="caution">
    <text evidence="2">The sequence shown here is derived from an EMBL/GenBank/DDBJ whole genome shotgun (WGS) entry which is preliminary data.</text>
</comment>
<proteinExistence type="predicted"/>
<keyword evidence="3" id="KW-1185">Reference proteome</keyword>
<keyword evidence="1" id="KW-0472">Membrane</keyword>
<gene>
    <name evidence="2" type="ORF">JJN12_07870</name>
</gene>
<feature type="transmembrane region" description="Helical" evidence="1">
    <location>
        <begin position="60"/>
        <end position="83"/>
    </location>
</feature>
<accession>A0ABS1J0L1</accession>
<protein>
    <recommendedName>
        <fullName evidence="4">DUF4190 domain-containing protein</fullName>
    </recommendedName>
</protein>
<evidence type="ECO:0000256" key="1">
    <source>
        <dbReference type="SAM" id="Phobius"/>
    </source>
</evidence>
<evidence type="ECO:0000313" key="3">
    <source>
        <dbReference type="Proteomes" id="UP000604730"/>
    </source>
</evidence>
<keyword evidence="1" id="KW-0812">Transmembrane</keyword>
<feature type="transmembrane region" description="Helical" evidence="1">
    <location>
        <begin position="20"/>
        <end position="48"/>
    </location>
</feature>
<organism evidence="2 3">
    <name type="scientific">Catonella massiliensis</name>
    <dbReference type="NCBI Taxonomy" id="2799636"/>
    <lineage>
        <taxon>Bacteria</taxon>
        <taxon>Bacillati</taxon>
        <taxon>Bacillota</taxon>
        <taxon>Clostridia</taxon>
        <taxon>Lachnospirales</taxon>
        <taxon>Lachnospiraceae</taxon>
        <taxon>Catonella</taxon>
    </lineage>
</organism>
<dbReference type="RefSeq" id="WP_208429158.1">
    <property type="nucleotide sequence ID" value="NZ_JAEPRJ010000001.1"/>
</dbReference>
<reference evidence="2 3" key="1">
    <citation type="submission" date="2021-01" db="EMBL/GenBank/DDBJ databases">
        <title>Isolation and description of Catonella massiliensis sp. nov., a novel Catonella species, isolated from a stable periodontitis subject.</title>
        <authorList>
            <person name="Antezack A."/>
            <person name="Boxberger M."/>
            <person name="La Scola B."/>
            <person name="Monnet-Corti V."/>
        </authorList>
    </citation>
    <scope>NUCLEOTIDE SEQUENCE [LARGE SCALE GENOMIC DNA]</scope>
    <source>
        <strain evidence="2 3">Marseille-Q4567</strain>
    </source>
</reference>
<dbReference type="EMBL" id="JAEPRJ010000001">
    <property type="protein sequence ID" value="MBK5897691.1"/>
    <property type="molecule type" value="Genomic_DNA"/>
</dbReference>
<name>A0ABS1J0L1_9FIRM</name>